<protein>
    <submittedName>
        <fullName evidence="3">PD-(D/E)XK nuclease family protein</fullName>
    </submittedName>
</protein>
<accession>A0A398DSG7</accession>
<proteinExistence type="predicted"/>
<dbReference type="Gene3D" id="3.90.320.10">
    <property type="match status" value="1"/>
</dbReference>
<dbReference type="OrthoDB" id="9791397at2"/>
<evidence type="ECO:0000313" key="4">
    <source>
        <dbReference type="Proteomes" id="UP000266113"/>
    </source>
</evidence>
<feature type="compositionally biased region" description="Basic residues" evidence="1">
    <location>
        <begin position="1"/>
        <end position="10"/>
    </location>
</feature>
<feature type="domain" description="PD-(D/E)XK endonuclease-like" evidence="2">
    <location>
        <begin position="31"/>
        <end position="274"/>
    </location>
</feature>
<dbReference type="Proteomes" id="UP000266113">
    <property type="component" value="Unassembled WGS sequence"/>
</dbReference>
<dbReference type="EMBL" id="QXIY01000016">
    <property type="protein sequence ID" value="RIE16989.1"/>
    <property type="molecule type" value="Genomic_DNA"/>
</dbReference>
<comment type="caution">
    <text evidence="3">The sequence shown here is derived from an EMBL/GenBank/DDBJ whole genome shotgun (WGS) entry which is preliminary data.</text>
</comment>
<dbReference type="AlphaFoldDB" id="A0A398DSG7"/>
<dbReference type="SUPFAM" id="SSF52980">
    <property type="entry name" value="Restriction endonuclease-like"/>
    <property type="match status" value="1"/>
</dbReference>
<dbReference type="InterPro" id="IPR011604">
    <property type="entry name" value="PDDEXK-like_dom_sf"/>
</dbReference>
<keyword evidence="4" id="KW-1185">Reference proteome</keyword>
<evidence type="ECO:0000256" key="1">
    <source>
        <dbReference type="SAM" id="MobiDB-lite"/>
    </source>
</evidence>
<organism evidence="3 4">
    <name type="scientific">Candidatus Cryosericum septentrionale</name>
    <dbReference type="NCBI Taxonomy" id="2290913"/>
    <lineage>
        <taxon>Bacteria</taxon>
        <taxon>Pseudomonadati</taxon>
        <taxon>Caldisericota/Cryosericota group</taxon>
        <taxon>Candidatus Cryosericota</taxon>
        <taxon>Candidatus Cryosericia</taxon>
        <taxon>Candidatus Cryosericales</taxon>
        <taxon>Candidatus Cryosericaceae</taxon>
        <taxon>Candidatus Cryosericum</taxon>
    </lineage>
</organism>
<dbReference type="InterPro" id="IPR011335">
    <property type="entry name" value="Restrct_endonuc-II-like"/>
</dbReference>
<dbReference type="Pfam" id="PF12705">
    <property type="entry name" value="PDDEXK_1"/>
    <property type="match status" value="1"/>
</dbReference>
<evidence type="ECO:0000313" key="3">
    <source>
        <dbReference type="EMBL" id="RIE16989.1"/>
    </source>
</evidence>
<gene>
    <name evidence="3" type="ORF">SMC1_04085</name>
</gene>
<reference evidence="3 4" key="1">
    <citation type="submission" date="2018-09" db="EMBL/GenBank/DDBJ databases">
        <title>Discovery and Ecogenomic Context for Candidatus Cryosericales, a Global Caldiserica Order Active in Thawing Permafrost.</title>
        <authorList>
            <person name="Martinez M.A."/>
            <person name="Woodcroft B.J."/>
            <person name="Ignacio Espinoza J.C."/>
            <person name="Zayed A."/>
            <person name="Singleton C.M."/>
            <person name="Boyd J."/>
            <person name="Li Y.-F."/>
            <person name="Purvine S."/>
            <person name="Maughan H."/>
            <person name="Hodgkins S.B."/>
            <person name="Anderson D."/>
            <person name="Sederholm M."/>
            <person name="Temperton B."/>
            <person name="Saleska S.R."/>
            <person name="Tyson G.W."/>
            <person name="Rich V.I."/>
        </authorList>
    </citation>
    <scope>NUCLEOTIDE SEQUENCE [LARGE SCALE GENOMIC DNA]</scope>
    <source>
        <strain evidence="3 4">SMC1</strain>
    </source>
</reference>
<evidence type="ECO:0000259" key="2">
    <source>
        <dbReference type="Pfam" id="PF12705"/>
    </source>
</evidence>
<feature type="region of interest" description="Disordered" evidence="1">
    <location>
        <begin position="1"/>
        <end position="21"/>
    </location>
</feature>
<name>A0A398DSG7_9BACT</name>
<dbReference type="InterPro" id="IPR038726">
    <property type="entry name" value="PDDEXK_AddAB-type"/>
</dbReference>
<sequence length="279" mass="32323">MRRRRHRQHDGRRADSKTGGDALENALTEPLSYSRVSTYNECPRKFELKYIQKIQEPSHWYFSYGKSIHAVLERLLLCHLGEDGQLYGDDAALFPTSLSQLLDENWLTEGYAYPSDEDRKRRQALRVLTAFFPVFQSTWPQMVYVEHLINTQIDGIPFTGIVDRIDRVNDSVLRIVDYKSARPREASALTSHRFQVALYAAALSQAEEFQGKRFILQTYYLRENLKAEMDEGAENCIAKSREVLATTAHRILQGDFRGKRGSKCLSCDYRDICPVFRRI</sequence>